<dbReference type="RefSeq" id="WP_054295990.1">
    <property type="nucleotide sequence ID" value="NZ_CP012752.1"/>
</dbReference>
<feature type="compositionally biased region" description="Low complexity" evidence="1">
    <location>
        <begin position="14"/>
        <end position="26"/>
    </location>
</feature>
<dbReference type="AlphaFoldDB" id="A0A0N9I2C3"/>
<gene>
    <name evidence="2" type="ORF">AOZ06_51125</name>
</gene>
<reference evidence="2 3" key="1">
    <citation type="submission" date="2015-07" db="EMBL/GenBank/DDBJ databases">
        <title>Genome sequencing of Kibdelosporangium phytohabitans.</title>
        <authorList>
            <person name="Qin S."/>
            <person name="Xing K."/>
        </authorList>
    </citation>
    <scope>NUCLEOTIDE SEQUENCE [LARGE SCALE GENOMIC DNA]</scope>
    <source>
        <strain evidence="2 3">KLBMP1111</strain>
    </source>
</reference>
<dbReference type="Proteomes" id="UP000063699">
    <property type="component" value="Chromosome"/>
</dbReference>
<feature type="region of interest" description="Disordered" evidence="1">
    <location>
        <begin position="1"/>
        <end position="37"/>
    </location>
</feature>
<sequence length="96" mass="10024">MRSSAACAHAAERPSSGSPWPPSIIGFDPRGVGRSTPLECELSPSIGSFPSRPTDDQFAAFTAQARNDEAACERAGGGLRPYINTPNTARDMGSVS</sequence>
<evidence type="ECO:0000256" key="1">
    <source>
        <dbReference type="SAM" id="MobiDB-lite"/>
    </source>
</evidence>
<proteinExistence type="predicted"/>
<name>A0A0N9I2C3_9PSEU</name>
<evidence type="ECO:0000313" key="3">
    <source>
        <dbReference type="Proteomes" id="UP000063699"/>
    </source>
</evidence>
<dbReference type="EMBL" id="CP012752">
    <property type="protein sequence ID" value="ALG14120.1"/>
    <property type="molecule type" value="Genomic_DNA"/>
</dbReference>
<accession>A0A0N9I2C3</accession>
<evidence type="ECO:0000313" key="2">
    <source>
        <dbReference type="EMBL" id="ALG14120.1"/>
    </source>
</evidence>
<protein>
    <submittedName>
        <fullName evidence="2">Uncharacterized protein</fullName>
    </submittedName>
</protein>
<organism evidence="2 3">
    <name type="scientific">Kibdelosporangium phytohabitans</name>
    <dbReference type="NCBI Taxonomy" id="860235"/>
    <lineage>
        <taxon>Bacteria</taxon>
        <taxon>Bacillati</taxon>
        <taxon>Actinomycetota</taxon>
        <taxon>Actinomycetes</taxon>
        <taxon>Pseudonocardiales</taxon>
        <taxon>Pseudonocardiaceae</taxon>
        <taxon>Kibdelosporangium</taxon>
    </lineage>
</organism>
<feature type="region of interest" description="Disordered" evidence="1">
    <location>
        <begin position="76"/>
        <end position="96"/>
    </location>
</feature>
<keyword evidence="3" id="KW-1185">Reference proteome</keyword>
<dbReference type="OrthoDB" id="3930934at2"/>
<dbReference type="STRING" id="860235.AOZ06_51125"/>
<dbReference type="KEGG" id="kphy:AOZ06_51125"/>